<dbReference type="HOGENOM" id="CLU_801270_0_0_14"/>
<organism evidence="2 3">
    <name type="scientific">Mycoplasma suis (strain Illinois)</name>
    <dbReference type="NCBI Taxonomy" id="768700"/>
    <lineage>
        <taxon>Bacteria</taxon>
        <taxon>Bacillati</taxon>
        <taxon>Mycoplasmatota</taxon>
        <taxon>Mollicutes</taxon>
        <taxon>Mycoplasmataceae</taxon>
        <taxon>Mycoplasma</taxon>
    </lineage>
</organism>
<dbReference type="EMBL" id="CP002525">
    <property type="protein sequence ID" value="ADX98064.1"/>
    <property type="molecule type" value="Genomic_DNA"/>
</dbReference>
<dbReference type="AlphaFoldDB" id="F0QRE4"/>
<gene>
    <name evidence="2" type="ordered locus">MSU_0530</name>
</gene>
<evidence type="ECO:0000256" key="1">
    <source>
        <dbReference type="SAM" id="MobiDB-lite"/>
    </source>
</evidence>
<name>F0QRE4_MYCSL</name>
<evidence type="ECO:0000313" key="3">
    <source>
        <dbReference type="Proteomes" id="UP000007484"/>
    </source>
</evidence>
<evidence type="ECO:0000313" key="2">
    <source>
        <dbReference type="EMBL" id="ADX98064.1"/>
    </source>
</evidence>
<accession>F0QRE4</accession>
<dbReference type="KEGG" id="mss:MSU_0530"/>
<feature type="region of interest" description="Disordered" evidence="1">
    <location>
        <begin position="127"/>
        <end position="154"/>
    </location>
</feature>
<dbReference type="STRING" id="768700.MSU_0530"/>
<dbReference type="Proteomes" id="UP000007484">
    <property type="component" value="Chromosome"/>
</dbReference>
<reference evidence="2 3" key="1">
    <citation type="journal article" date="2011" name="J. Bacteriol.">
        <title>Complete genome sequences of two hemotropic Mycoplasmas, Mycoplasma haemofelis strain Ohio2 and Mycoplasma suis strain Illinois.</title>
        <authorList>
            <person name="Messick J.B."/>
            <person name="Santos A.P."/>
            <person name="Guimaraes A.M."/>
        </authorList>
    </citation>
    <scope>NUCLEOTIDE SEQUENCE [LARGE SCALE GENOMIC DNA]</scope>
    <source>
        <strain evidence="2 3">Illinois</strain>
    </source>
</reference>
<protein>
    <submittedName>
        <fullName evidence="2">Uncharacterized protein</fullName>
    </submittedName>
</protein>
<keyword evidence="3" id="KW-1185">Reference proteome</keyword>
<sequence length="430" mass="47974">MKFLEIPFLKGFSFLAFSSFPVGLFFFNSSFNEIGKEGGLVARVNLFWDGNNQAGISPAAAASSLSVGGGSNQIDMRRRIVQVSEETKDNSQNNKPILRAEFYLKSMEREDYWKFCISEKGKEIFKKQESSPEVTTSTTSSSSAEPSTTNNEECKWKTLSQSRWEDKENHDLISHVLRLMYRFWRVEHVYNMLALYKKESQISSNSNGGGGSGSSSGTQDIKITWESNQVQATSTNQNTNNDLLKKIKESCDLKPDQDKEALSDLFLSPDLRKKSCLPSPVVTNIHLKLDNQVGVGAPAAVAAASSQDQSQITNTLTKESISSKGTFSGKLGYSLFDYWTYLKKPKNGEQSQRLPIILFETENKYSLKEDGTEQSSVESGSTGTSQPLNLKKLFDSLGERTLNLENFSKEKKNITLKLQETSSSSENLIY</sequence>
<dbReference type="RefSeq" id="WP_013609165.1">
    <property type="nucleotide sequence ID" value="NC_015155.1"/>
</dbReference>
<feature type="compositionally biased region" description="Low complexity" evidence="1">
    <location>
        <begin position="131"/>
        <end position="151"/>
    </location>
</feature>
<proteinExistence type="predicted"/>